<dbReference type="Proteomes" id="UP000015176">
    <property type="component" value="Unassembled WGS sequence"/>
</dbReference>
<dbReference type="AlphaFoldDB" id="A0AAD2WW83"/>
<organism evidence="1 2">
    <name type="scientific">Streptococcus agalactiae MRI Z1-216</name>
    <dbReference type="NCBI Taxonomy" id="1154879"/>
    <lineage>
        <taxon>Bacteria</taxon>
        <taxon>Bacillati</taxon>
        <taxon>Bacillota</taxon>
        <taxon>Bacilli</taxon>
        <taxon>Lactobacillales</taxon>
        <taxon>Streptococcaceae</taxon>
        <taxon>Streptococcus</taxon>
    </lineage>
</organism>
<name>A0AAD2WW83_STRAG</name>
<dbReference type="GeneID" id="66885064"/>
<reference evidence="1 2" key="1">
    <citation type="submission" date="2012-07" db="EMBL/GenBank/DDBJ databases">
        <authorList>
            <person name="Moroni P."/>
            <person name="Richards V.P."/>
            <person name="Durkin S.A.S."/>
            <person name="Kim M."/>
            <person name="Pavinski Bitar P.D."/>
            <person name="Stanhope M.J."/>
            <person name="Town C.D."/>
            <person name="Zadoks R.N."/>
            <person name="Venter J.C."/>
        </authorList>
    </citation>
    <scope>NUCLEOTIDE SEQUENCE [LARGE SCALE GENOMIC DNA]</scope>
    <source>
        <strain evidence="1 2">MRI Z1-216</strain>
    </source>
</reference>
<dbReference type="RefSeq" id="WP_000073534.1">
    <property type="nucleotide sequence ID" value="NZ_ALSF01000068.1"/>
</dbReference>
<gene>
    <name evidence="1" type="ORF">SAG0164_04645</name>
</gene>
<evidence type="ECO:0000313" key="2">
    <source>
        <dbReference type="Proteomes" id="UP000015176"/>
    </source>
</evidence>
<dbReference type="EMBL" id="ALSF01000068">
    <property type="protein sequence ID" value="EPU39170.1"/>
    <property type="molecule type" value="Genomic_DNA"/>
</dbReference>
<comment type="caution">
    <text evidence="1">The sequence shown here is derived from an EMBL/GenBank/DDBJ whole genome shotgun (WGS) entry which is preliminary data.</text>
</comment>
<protein>
    <submittedName>
        <fullName evidence="1">Uncharacterized protein</fullName>
    </submittedName>
</protein>
<evidence type="ECO:0000313" key="1">
    <source>
        <dbReference type="EMBL" id="EPU39170.1"/>
    </source>
</evidence>
<accession>A0AAD2WW83</accession>
<proteinExistence type="predicted"/>
<sequence length="114" mass="12848">MSNWNLESFDNLFATLAESTYTKRPSNFTYNELNPKLLRQLNSGSSVELDFSKSVKKGKKVIEGGQNLPNDGIVYLQPDKSLKSIDEKVEVRVPDVNGGYHSEHCVTNSYQKGY</sequence>